<evidence type="ECO:0000313" key="2">
    <source>
        <dbReference type="EMBL" id="GLS84028.1"/>
    </source>
</evidence>
<evidence type="ECO:0000313" key="3">
    <source>
        <dbReference type="Proteomes" id="UP001157439"/>
    </source>
</evidence>
<proteinExistence type="predicted"/>
<dbReference type="RefSeq" id="WP_198950913.1">
    <property type="nucleotide sequence ID" value="NZ_BSPO01000003.1"/>
</dbReference>
<accession>A0AA37TNZ3</accession>
<dbReference type="InterPro" id="IPR029044">
    <property type="entry name" value="Nucleotide-diphossugar_trans"/>
</dbReference>
<reference evidence="2 3" key="1">
    <citation type="journal article" date="2014" name="Int. J. Syst. Evol. Microbiol.">
        <title>Complete genome sequence of Corynebacterium casei LMG S-19264T (=DSM 44701T), isolated from a smear-ripened cheese.</title>
        <authorList>
            <consortium name="US DOE Joint Genome Institute (JGI-PGF)"/>
            <person name="Walter F."/>
            <person name="Albersmeier A."/>
            <person name="Kalinowski J."/>
            <person name="Ruckert C."/>
        </authorList>
    </citation>
    <scope>NUCLEOTIDE SEQUENCE [LARGE SCALE GENOMIC DNA]</scope>
    <source>
        <strain evidence="2 3">NBRC 112785</strain>
    </source>
</reference>
<dbReference type="NCBIfam" id="NF004508">
    <property type="entry name" value="PRK05849.1"/>
    <property type="match status" value="1"/>
</dbReference>
<evidence type="ECO:0000259" key="1">
    <source>
        <dbReference type="Pfam" id="PF01326"/>
    </source>
</evidence>
<dbReference type="GO" id="GO:0016301">
    <property type="term" value="F:kinase activity"/>
    <property type="evidence" value="ECO:0007669"/>
    <property type="project" value="InterPro"/>
</dbReference>
<feature type="domain" description="Pyruvate phosphate dikinase AMP/ATP-binding" evidence="1">
    <location>
        <begin position="261"/>
        <end position="327"/>
    </location>
</feature>
<dbReference type="InterPro" id="IPR013815">
    <property type="entry name" value="ATP_grasp_subdomain_1"/>
</dbReference>
<dbReference type="Pfam" id="PF01326">
    <property type="entry name" value="PPDK_N"/>
    <property type="match status" value="1"/>
</dbReference>
<dbReference type="Gene3D" id="3.90.550.10">
    <property type="entry name" value="Spore Coat Polysaccharide Biosynthesis Protein SpsA, Chain A"/>
    <property type="match status" value="1"/>
</dbReference>
<dbReference type="SUPFAM" id="SSF53448">
    <property type="entry name" value="Nucleotide-diphospho-sugar transferases"/>
    <property type="match status" value="1"/>
</dbReference>
<organism evidence="2 3">
    <name type="scientific">Paraferrimonas haliotis</name>
    <dbReference type="NCBI Taxonomy" id="2013866"/>
    <lineage>
        <taxon>Bacteria</taxon>
        <taxon>Pseudomonadati</taxon>
        <taxon>Pseudomonadota</taxon>
        <taxon>Gammaproteobacteria</taxon>
        <taxon>Alteromonadales</taxon>
        <taxon>Ferrimonadaceae</taxon>
        <taxon>Paraferrimonas</taxon>
    </lineage>
</organism>
<dbReference type="AlphaFoldDB" id="A0AA37TNZ3"/>
<dbReference type="InterPro" id="IPR002192">
    <property type="entry name" value="PPDK_AMP/ATP-bd"/>
</dbReference>
<dbReference type="EMBL" id="BSPO01000003">
    <property type="protein sequence ID" value="GLS84028.1"/>
    <property type="molecule type" value="Genomic_DNA"/>
</dbReference>
<comment type="caution">
    <text evidence="2">The sequence shown here is derived from an EMBL/GenBank/DDBJ whole genome shotgun (WGS) entry which is preliminary data.</text>
</comment>
<sequence length="801" mass="89227">MSVELYFLGAGKPASGDKPAALKNIALNLTAMDWQLHSFQNIARPSQTHFIGGYHIEDVVRQYPELNFTVASDWQHRTALDSLLTAPFNGRPVITSYSDTLFRRDFVNRLIETSADVTMVIDSAWQQRYQGRSQTDMVAAETLLVNGEEVEFTGLMHLSSKAVDVLQGELNNARLNSDQALTQLQGKSLLALIAFFEQTTCSINYVDVRGDWAEFNSPTDIANFILGTKADTLARLEHRVKKSVIGKQESFTTLQWRSQPQQVINAIRGQFGDSQLVVRSSSKGEDNWHSSNAGGFESILNVSGVDDGELTEAVNAVVDSYGKPQTDSDQVLVQAFLTDVAMAGVVFTCTLESGAPYYRFNFDDSTQSTESVTAGTHGELRTVLVSKLCPEALSKSAAELNPVLTAVQELEQILGFDKLDIEFAVDNQGHVHIFQVRPVVVNHDNYDIDIDRIKASIDTDLERFKQLQERLPFICGDNTLFANMPDWNPAEIIGTRPKPLAFSLYQQLITNDVWAQQRAEYGYKDVRPYPLIVAFSGQPYVDVRASFNSFLPKDLSVESGERIVNAYLTILRDNPHYHDKIEFDVAFTIWTPDFQAKAQQRLMPYGVTQQDIDLLELGLKAITRRALTRLQDDIASIATLSLRSKQIVASSITPIDKVLALLDDCKRFGTLAFSHAARAGFVATTMLNYLVGSGALAESRKLQFLNSFTTVAGDFEQDKASYVNGSVSEQALIEKYGHLRPGTYEVTTQAYWEDPQQYILPSEAAAASHDTSDFEFTEQEISAIEQLLNGLESELSWHQFS</sequence>
<gene>
    <name evidence="2" type="ORF">GCM10007894_20050</name>
</gene>
<dbReference type="Gene3D" id="3.30.1490.20">
    <property type="entry name" value="ATP-grasp fold, A domain"/>
    <property type="match status" value="1"/>
</dbReference>
<keyword evidence="3" id="KW-1185">Reference proteome</keyword>
<name>A0AA37TNZ3_9GAMM</name>
<dbReference type="Gene3D" id="3.30.470.20">
    <property type="entry name" value="ATP-grasp fold, B domain"/>
    <property type="match status" value="1"/>
</dbReference>
<dbReference type="SUPFAM" id="SSF56059">
    <property type="entry name" value="Glutathione synthetase ATP-binding domain-like"/>
    <property type="match status" value="1"/>
</dbReference>
<protein>
    <recommendedName>
        <fullName evidence="1">Pyruvate phosphate dikinase AMP/ATP-binding domain-containing protein</fullName>
    </recommendedName>
</protein>
<dbReference type="Proteomes" id="UP001157439">
    <property type="component" value="Unassembled WGS sequence"/>
</dbReference>
<dbReference type="GO" id="GO:0005524">
    <property type="term" value="F:ATP binding"/>
    <property type="evidence" value="ECO:0007669"/>
    <property type="project" value="InterPro"/>
</dbReference>